<gene>
    <name evidence="2" type="ORF">QRT04_08855</name>
</gene>
<dbReference type="EMBL" id="JAUCGQ010000001">
    <property type="protein sequence ID" value="MDM7855040.1"/>
    <property type="molecule type" value="Genomic_DNA"/>
</dbReference>
<keyword evidence="3" id="KW-1185">Reference proteome</keyword>
<accession>A0ABT7SFR5</accession>
<dbReference type="RefSeq" id="WP_289454850.1">
    <property type="nucleotide sequence ID" value="NZ_JAUCGQ010000001.1"/>
</dbReference>
<reference evidence="2 3" key="1">
    <citation type="submission" date="2023-06" db="EMBL/GenBank/DDBJ databases">
        <title>Cellulomonas sp. MW4 Whole genome sequence.</title>
        <authorList>
            <person name="Park S."/>
        </authorList>
    </citation>
    <scope>NUCLEOTIDE SEQUENCE [LARGE SCALE GENOMIC DNA]</scope>
    <source>
        <strain evidence="2 3">MW4</strain>
    </source>
</reference>
<evidence type="ECO:0000313" key="3">
    <source>
        <dbReference type="Proteomes" id="UP001529338"/>
    </source>
</evidence>
<dbReference type="Pfam" id="PF05258">
    <property type="entry name" value="DciA"/>
    <property type="match status" value="1"/>
</dbReference>
<dbReference type="PANTHER" id="PTHR36456:SF1">
    <property type="entry name" value="UPF0232 PROTEIN SCO3875"/>
    <property type="match status" value="1"/>
</dbReference>
<dbReference type="Proteomes" id="UP001529338">
    <property type="component" value="Unassembled WGS sequence"/>
</dbReference>
<name>A0ABT7SFR5_9CELL</name>
<dbReference type="PANTHER" id="PTHR36456">
    <property type="entry name" value="UPF0232 PROTEIN SCO3875"/>
    <property type="match status" value="1"/>
</dbReference>
<evidence type="ECO:0000256" key="1">
    <source>
        <dbReference type="SAM" id="MobiDB-lite"/>
    </source>
</evidence>
<comment type="caution">
    <text evidence="2">The sequence shown here is derived from an EMBL/GenBank/DDBJ whole genome shotgun (WGS) entry which is preliminary data.</text>
</comment>
<evidence type="ECO:0000313" key="2">
    <source>
        <dbReference type="EMBL" id="MDM7855040.1"/>
    </source>
</evidence>
<proteinExistence type="predicted"/>
<dbReference type="InterPro" id="IPR007922">
    <property type="entry name" value="DciA-like"/>
</dbReference>
<protein>
    <submittedName>
        <fullName evidence="2">DUF721 domain-containing protein</fullName>
    </submittedName>
</protein>
<feature type="region of interest" description="Disordered" evidence="1">
    <location>
        <begin position="44"/>
        <end position="84"/>
    </location>
</feature>
<organism evidence="2 3">
    <name type="scientific">Cellulomonas alba</name>
    <dbReference type="NCBI Taxonomy" id="3053467"/>
    <lineage>
        <taxon>Bacteria</taxon>
        <taxon>Bacillati</taxon>
        <taxon>Actinomycetota</taxon>
        <taxon>Actinomycetes</taxon>
        <taxon>Micrococcales</taxon>
        <taxon>Cellulomonadaceae</taxon>
        <taxon>Cellulomonas</taxon>
    </lineage>
</organism>
<feature type="region of interest" description="Disordered" evidence="1">
    <location>
        <begin position="1"/>
        <end position="25"/>
    </location>
</feature>
<sequence length="190" mass="19569">MSSDDALLPAPARSADDGTPLHVVADLTPPDRVAAAALGRAKAAARARGIRPGDAPRRRPSFDAPAGAPGVGPRDPRSIGDTLDGVLAGLGSSSDRLGGSIQHRWAELVGAEVADKCAFESFEGGALTVRASSTAWATQLRLLVPTMLARFAEDLGADAVLEITVLGPGGPRFGRGPKRVRGRGERDTYG</sequence>